<evidence type="ECO:0000256" key="5">
    <source>
        <dbReference type="ARBA" id="ARBA00023136"/>
    </source>
</evidence>
<dbReference type="AlphaFoldDB" id="A0AAV6FKZ1"/>
<dbReference type="GO" id="GO:0004896">
    <property type="term" value="F:cytokine receptor activity"/>
    <property type="evidence" value="ECO:0007669"/>
    <property type="project" value="TreeGrafter"/>
</dbReference>
<name>A0AAV6FKZ1_9TELE</name>
<dbReference type="InterPro" id="IPR048651">
    <property type="entry name" value="CRLF2-like_D1"/>
</dbReference>
<dbReference type="SUPFAM" id="SSF49265">
    <property type="entry name" value="Fibronectin type III"/>
    <property type="match status" value="2"/>
</dbReference>
<dbReference type="EMBL" id="JADWDJ010000021">
    <property type="protein sequence ID" value="KAG5263393.1"/>
    <property type="molecule type" value="Genomic_DNA"/>
</dbReference>
<keyword evidence="3 9" id="KW-0732">Signal</keyword>
<dbReference type="Gene3D" id="2.60.40.10">
    <property type="entry name" value="Immunoglobulins"/>
    <property type="match status" value="2"/>
</dbReference>
<sequence>MIPSKSFLVLFGGLIVCCVIGRCLTSIPSVDCYIVNLENVNCTWNCDSDVSFSFSYWTPEGVPSSRKYTECPTYQVKDGCSVGCIFPFHQGNRFKHLHTSLFHGATQKNQTHDMRIDVKLHPPQNLTVLWNNTTGDVSLWWNISGPVKDTCVESMISYRMDSGTWQDLKELLPASTSYTFAKVSRTKSYMFRVRSRYASHCKQFKYWSDWTAAVQWGPVEPSNSADISVKKGLYVAFGVVALAIILIIMVRVLLECERIRVIFVPVVPDATKNLNDLFYDYGGNVEGWVQISPELRDAFKSDFNETACVVRETATR</sequence>
<keyword evidence="12" id="KW-1185">Reference proteome</keyword>
<dbReference type="Pfam" id="PF21604">
    <property type="entry name" value="CRLF2_D1"/>
    <property type="match status" value="1"/>
</dbReference>
<comment type="caution">
    <text evidence="11">The sequence shown here is derived from an EMBL/GenBank/DDBJ whole genome shotgun (WGS) entry which is preliminary data.</text>
</comment>
<dbReference type="Proteomes" id="UP000823561">
    <property type="component" value="Chromosome 21"/>
</dbReference>
<evidence type="ECO:0000256" key="3">
    <source>
        <dbReference type="ARBA" id="ARBA00022729"/>
    </source>
</evidence>
<evidence type="ECO:0000259" key="10">
    <source>
        <dbReference type="PROSITE" id="PS50853"/>
    </source>
</evidence>
<dbReference type="GO" id="GO:0016064">
    <property type="term" value="P:immunoglobulin mediated immune response"/>
    <property type="evidence" value="ECO:0007669"/>
    <property type="project" value="TreeGrafter"/>
</dbReference>
<dbReference type="GO" id="GO:0009897">
    <property type="term" value="C:external side of plasma membrane"/>
    <property type="evidence" value="ECO:0007669"/>
    <property type="project" value="TreeGrafter"/>
</dbReference>
<keyword evidence="6" id="KW-0675">Receptor</keyword>
<evidence type="ECO:0000256" key="4">
    <source>
        <dbReference type="ARBA" id="ARBA00022989"/>
    </source>
</evidence>
<organism evidence="11 12">
    <name type="scientific">Alosa alosa</name>
    <name type="common">allis shad</name>
    <dbReference type="NCBI Taxonomy" id="278164"/>
    <lineage>
        <taxon>Eukaryota</taxon>
        <taxon>Metazoa</taxon>
        <taxon>Chordata</taxon>
        <taxon>Craniata</taxon>
        <taxon>Vertebrata</taxon>
        <taxon>Euteleostomi</taxon>
        <taxon>Actinopterygii</taxon>
        <taxon>Neopterygii</taxon>
        <taxon>Teleostei</taxon>
        <taxon>Clupei</taxon>
        <taxon>Clupeiformes</taxon>
        <taxon>Clupeoidei</taxon>
        <taxon>Clupeidae</taxon>
        <taxon>Alosa</taxon>
    </lineage>
</organism>
<dbReference type="InterPro" id="IPR013783">
    <property type="entry name" value="Ig-like_fold"/>
</dbReference>
<proteinExistence type="predicted"/>
<protein>
    <recommendedName>
        <fullName evidence="10">Fibronectin type-III domain-containing protein</fullName>
    </recommendedName>
</protein>
<accession>A0AAV6FKZ1</accession>
<reference evidence="11" key="1">
    <citation type="submission" date="2020-10" db="EMBL/GenBank/DDBJ databases">
        <title>Chromosome-scale genome assembly of the Allis shad, Alosa alosa.</title>
        <authorList>
            <person name="Margot Z."/>
            <person name="Christophe K."/>
            <person name="Cabau C."/>
            <person name="Louis A."/>
            <person name="Berthelot C."/>
            <person name="Parey E."/>
            <person name="Roest Crollius H."/>
            <person name="Montfort J."/>
            <person name="Robinson-Rechavi M."/>
            <person name="Bucao C."/>
            <person name="Bouchez O."/>
            <person name="Gislard M."/>
            <person name="Lluch J."/>
            <person name="Milhes M."/>
            <person name="Lampietro C."/>
            <person name="Lopez Roques C."/>
            <person name="Donnadieu C."/>
            <person name="Braasch I."/>
            <person name="Desvignes T."/>
            <person name="Postlethwait J."/>
            <person name="Bobe J."/>
            <person name="Guiguen Y."/>
        </authorList>
    </citation>
    <scope>NUCLEOTIDE SEQUENCE</scope>
    <source>
        <strain evidence="11">M-15738</strain>
        <tissue evidence="11">Blood</tissue>
    </source>
</reference>
<keyword evidence="7" id="KW-0325">Glycoprotein</keyword>
<dbReference type="PANTHER" id="PTHR23037:SF42">
    <property type="entry name" value="CYTOKINE RECEPTOR COMMON SUBUNIT GAMMA ISOFORM X1-RELATED"/>
    <property type="match status" value="1"/>
</dbReference>
<feature type="transmembrane region" description="Helical" evidence="8">
    <location>
        <begin position="232"/>
        <end position="254"/>
    </location>
</feature>
<evidence type="ECO:0000256" key="6">
    <source>
        <dbReference type="ARBA" id="ARBA00023170"/>
    </source>
</evidence>
<evidence type="ECO:0000256" key="1">
    <source>
        <dbReference type="ARBA" id="ARBA00004479"/>
    </source>
</evidence>
<feature type="chain" id="PRO_5043876673" description="Fibronectin type-III domain-containing protein" evidence="9">
    <location>
        <begin position="26"/>
        <end position="316"/>
    </location>
</feature>
<keyword evidence="4 8" id="KW-1133">Transmembrane helix</keyword>
<evidence type="ECO:0000256" key="9">
    <source>
        <dbReference type="SAM" id="SignalP"/>
    </source>
</evidence>
<evidence type="ECO:0000256" key="7">
    <source>
        <dbReference type="ARBA" id="ARBA00023180"/>
    </source>
</evidence>
<comment type="subcellular location">
    <subcellularLocation>
        <location evidence="1">Membrane</location>
        <topology evidence="1">Single-pass type I membrane protein</topology>
    </subcellularLocation>
</comment>
<dbReference type="PROSITE" id="PS50853">
    <property type="entry name" value="FN3"/>
    <property type="match status" value="1"/>
</dbReference>
<gene>
    <name evidence="11" type="ORF">AALO_G00264370</name>
</gene>
<dbReference type="InterPro" id="IPR003961">
    <property type="entry name" value="FN3_dom"/>
</dbReference>
<feature type="domain" description="Fibronectin type-III" evidence="10">
    <location>
        <begin position="122"/>
        <end position="222"/>
    </location>
</feature>
<evidence type="ECO:0000313" key="12">
    <source>
        <dbReference type="Proteomes" id="UP000823561"/>
    </source>
</evidence>
<evidence type="ECO:0000313" key="11">
    <source>
        <dbReference type="EMBL" id="KAG5263393.1"/>
    </source>
</evidence>
<evidence type="ECO:0000256" key="2">
    <source>
        <dbReference type="ARBA" id="ARBA00022692"/>
    </source>
</evidence>
<feature type="signal peptide" evidence="9">
    <location>
        <begin position="1"/>
        <end position="25"/>
    </location>
</feature>
<dbReference type="PANTHER" id="PTHR23037">
    <property type="entry name" value="CYTOKINE RECEPTOR"/>
    <property type="match status" value="1"/>
</dbReference>
<dbReference type="InterPro" id="IPR036116">
    <property type="entry name" value="FN3_sf"/>
</dbReference>
<keyword evidence="5 8" id="KW-0472">Membrane</keyword>
<keyword evidence="2 8" id="KW-0812">Transmembrane</keyword>
<evidence type="ECO:0000256" key="8">
    <source>
        <dbReference type="SAM" id="Phobius"/>
    </source>
</evidence>